<feature type="transmembrane region" description="Helical" evidence="6">
    <location>
        <begin position="219"/>
        <end position="240"/>
    </location>
</feature>
<feature type="transmembrane region" description="Helical" evidence="6">
    <location>
        <begin position="320"/>
        <end position="343"/>
    </location>
</feature>
<feature type="transmembrane region" description="Helical" evidence="6">
    <location>
        <begin position="39"/>
        <end position="61"/>
    </location>
</feature>
<feature type="transmembrane region" description="Helical" evidence="6">
    <location>
        <begin position="261"/>
        <end position="280"/>
    </location>
</feature>
<feature type="transmembrane region" description="Helical" evidence="6">
    <location>
        <begin position="160"/>
        <end position="182"/>
    </location>
</feature>
<dbReference type="InterPro" id="IPR020846">
    <property type="entry name" value="MFS_dom"/>
</dbReference>
<dbReference type="RefSeq" id="WP_125599526.1">
    <property type="nucleotide sequence ID" value="NZ_JBHSSM010000007.1"/>
</dbReference>
<feature type="transmembrane region" description="Helical" evidence="6">
    <location>
        <begin position="349"/>
        <end position="370"/>
    </location>
</feature>
<evidence type="ECO:0000256" key="2">
    <source>
        <dbReference type="ARBA" id="ARBA00022448"/>
    </source>
</evidence>
<evidence type="ECO:0000313" key="8">
    <source>
        <dbReference type="EMBL" id="MFC6314427.1"/>
    </source>
</evidence>
<dbReference type="Gene3D" id="1.20.1720.10">
    <property type="entry name" value="Multidrug resistance protein D"/>
    <property type="match status" value="1"/>
</dbReference>
<evidence type="ECO:0000313" key="9">
    <source>
        <dbReference type="Proteomes" id="UP001596310"/>
    </source>
</evidence>
<evidence type="ECO:0000256" key="6">
    <source>
        <dbReference type="SAM" id="Phobius"/>
    </source>
</evidence>
<keyword evidence="9" id="KW-1185">Reference proteome</keyword>
<keyword evidence="2" id="KW-0813">Transport</keyword>
<dbReference type="Pfam" id="PF07690">
    <property type="entry name" value="MFS_1"/>
    <property type="match status" value="1"/>
</dbReference>
<feature type="transmembrane region" description="Helical" evidence="6">
    <location>
        <begin position="391"/>
        <end position="411"/>
    </location>
</feature>
<dbReference type="PANTHER" id="PTHR23501">
    <property type="entry name" value="MAJOR FACILITATOR SUPERFAMILY"/>
    <property type="match status" value="1"/>
</dbReference>
<dbReference type="PROSITE" id="PS50850">
    <property type="entry name" value="MFS"/>
    <property type="match status" value="1"/>
</dbReference>
<dbReference type="PANTHER" id="PTHR23501:SF191">
    <property type="entry name" value="VACUOLAR BASIC AMINO ACID TRANSPORTER 4"/>
    <property type="match status" value="1"/>
</dbReference>
<dbReference type="SUPFAM" id="SSF103473">
    <property type="entry name" value="MFS general substrate transporter"/>
    <property type="match status" value="1"/>
</dbReference>
<protein>
    <submittedName>
        <fullName evidence="8">MFS transporter</fullName>
    </submittedName>
</protein>
<feature type="transmembrane region" description="Helical" evidence="6">
    <location>
        <begin position="132"/>
        <end position="154"/>
    </location>
</feature>
<gene>
    <name evidence="8" type="ORF">ACFQHW_02455</name>
</gene>
<dbReference type="InterPro" id="IPR036259">
    <property type="entry name" value="MFS_trans_sf"/>
</dbReference>
<feature type="domain" description="Major facilitator superfamily (MFS) profile" evidence="7">
    <location>
        <begin position="8"/>
        <end position="482"/>
    </location>
</feature>
<comment type="caution">
    <text evidence="8">The sequence shown here is derived from an EMBL/GenBank/DDBJ whole genome shotgun (WGS) entry which is preliminary data.</text>
</comment>
<keyword evidence="3 6" id="KW-0812">Transmembrane</keyword>
<feature type="transmembrane region" description="Helical" evidence="6">
    <location>
        <begin position="73"/>
        <end position="92"/>
    </location>
</feature>
<feature type="transmembrane region" description="Helical" evidence="6">
    <location>
        <begin position="452"/>
        <end position="476"/>
    </location>
</feature>
<evidence type="ECO:0000256" key="4">
    <source>
        <dbReference type="ARBA" id="ARBA00022989"/>
    </source>
</evidence>
<evidence type="ECO:0000259" key="7">
    <source>
        <dbReference type="PROSITE" id="PS50850"/>
    </source>
</evidence>
<keyword evidence="5 6" id="KW-0472">Membrane</keyword>
<keyword evidence="4 6" id="KW-1133">Transmembrane helix</keyword>
<evidence type="ECO:0000256" key="5">
    <source>
        <dbReference type="ARBA" id="ARBA00023136"/>
    </source>
</evidence>
<name>A0ABW1UKG2_9LACO</name>
<proteinExistence type="predicted"/>
<organism evidence="8 9">
    <name type="scientific">Lapidilactobacillus achengensis</name>
    <dbReference type="NCBI Taxonomy" id="2486000"/>
    <lineage>
        <taxon>Bacteria</taxon>
        <taxon>Bacillati</taxon>
        <taxon>Bacillota</taxon>
        <taxon>Bacilli</taxon>
        <taxon>Lactobacillales</taxon>
        <taxon>Lactobacillaceae</taxon>
        <taxon>Lapidilactobacillus</taxon>
    </lineage>
</organism>
<evidence type="ECO:0000256" key="1">
    <source>
        <dbReference type="ARBA" id="ARBA00004651"/>
    </source>
</evidence>
<feature type="transmembrane region" description="Helical" evidence="6">
    <location>
        <begin position="194"/>
        <end position="213"/>
    </location>
</feature>
<sequence>MKRKLAMATIALLIANFMGGLDATIVNTALPVIISDLNGIRLVGWVSSVFLLGTAITTVLWGRIGETIGNKRAFQISTFLFIGSSVIAGLSNSMVMLIVARAVMGIGTGGMVSIPFIIYADIYPNAAQRARALGWVTASYTLSTVRGPIIGGWLVDQFTWHWIFFINLPIGIISMLLLQWAYQDTKRQRERQAFDYAGAAVLALALILLLFAGDALAVSVLRAVLLLLAGIILLAAFWHVEGRATNPLIPHQLITAWPVQAQNLIMFLINGFFIGYSVYAPMWAQGILGTNATFGGLTQIAGSLMLLIGTRLTAHLMTKLGYKTIVLVGTTSLLISALAMVIATKNAPYWWLLISGAFEGFGMGLSFTPMQVSIQDGVEKELVSVSTTFGLLFRTLGETFLASIFGAVLSLSTTRQVATAGHGITTNMINHLSDSATAKGLDPALLPQLRTILFNGIHTIMIIGLVLIIIAFLINIRRREPKPAAR</sequence>
<dbReference type="Proteomes" id="UP001596310">
    <property type="component" value="Unassembled WGS sequence"/>
</dbReference>
<comment type="subcellular location">
    <subcellularLocation>
        <location evidence="1">Cell membrane</location>
        <topology evidence="1">Multi-pass membrane protein</topology>
    </subcellularLocation>
</comment>
<feature type="transmembrane region" description="Helical" evidence="6">
    <location>
        <begin position="98"/>
        <end position="120"/>
    </location>
</feature>
<reference evidence="9" key="1">
    <citation type="journal article" date="2019" name="Int. J. Syst. Evol. Microbiol.">
        <title>The Global Catalogue of Microorganisms (GCM) 10K type strain sequencing project: providing services to taxonomists for standard genome sequencing and annotation.</title>
        <authorList>
            <consortium name="The Broad Institute Genomics Platform"/>
            <consortium name="The Broad Institute Genome Sequencing Center for Infectious Disease"/>
            <person name="Wu L."/>
            <person name="Ma J."/>
        </authorList>
    </citation>
    <scope>NUCLEOTIDE SEQUENCE [LARGE SCALE GENOMIC DNA]</scope>
    <source>
        <strain evidence="9">CCM 8897</strain>
    </source>
</reference>
<evidence type="ECO:0000256" key="3">
    <source>
        <dbReference type="ARBA" id="ARBA00022692"/>
    </source>
</evidence>
<feature type="transmembrane region" description="Helical" evidence="6">
    <location>
        <begin position="286"/>
        <end position="308"/>
    </location>
</feature>
<dbReference type="Gene3D" id="1.20.1250.20">
    <property type="entry name" value="MFS general substrate transporter like domains"/>
    <property type="match status" value="1"/>
</dbReference>
<dbReference type="InterPro" id="IPR011701">
    <property type="entry name" value="MFS"/>
</dbReference>
<dbReference type="EMBL" id="JBHSSM010000007">
    <property type="protein sequence ID" value="MFC6314427.1"/>
    <property type="molecule type" value="Genomic_DNA"/>
</dbReference>
<accession>A0ABW1UKG2</accession>